<dbReference type="PANTHER" id="PTHR33840:SF1">
    <property type="entry name" value="TLE1 PHOSPHOLIPASE DOMAIN-CONTAINING PROTEIN"/>
    <property type="match status" value="1"/>
</dbReference>
<dbReference type="EMBL" id="MU001631">
    <property type="protein sequence ID" value="KAF2487990.1"/>
    <property type="molecule type" value="Genomic_DNA"/>
</dbReference>
<sequence>MSRSSYAEPNQLNGDPKRPSKRLILCEDGTWLDSDNASLKGSLNYPSNVTRIQRAIKSVSSDGIPQVVYYHFGVGGGGGFLSKLAGFSGAGINEIIREGYEFLCANYTPGDEIFIFGFSRGAYTARSIAGLINEVGILTKDGLPDLPEIYRDVSNRYNDHYRPKYPDIPFPHKPSARDPAYREGLVRRRLTRLDVTIKVVGVWETVGSLGVPRVPWLQRIGLQSTTIKDYRFHDTSLGDCIENAFQALALDERRYSFQPCLWEKLEGNRTTLRQVWFPGAHSNVGGGYNDQQIATITLAWMIAQCQPFLDFDLDYVLDQWEESEGYEEEHAPETRPWSFGEIFTGITAAYALGGTSIRSPGRYTLIDPENGKSTGEPLINTREFIHPCVRARIQLKGPYFENKGVYDCKSLTDWKLIVENEDSQRRPYVYWRSRSRPPEGFVGELPEAPLKPLEIEILEYDRETCDYVLRPSGVRRRGTRKARSDG</sequence>
<dbReference type="PANTHER" id="PTHR33840">
    <property type="match status" value="1"/>
</dbReference>
<dbReference type="RefSeq" id="XP_033594559.1">
    <property type="nucleotide sequence ID" value="XM_033735852.1"/>
</dbReference>
<dbReference type="Pfam" id="PF09994">
    <property type="entry name" value="T6SS_Tle1-like_cat"/>
    <property type="match status" value="1"/>
</dbReference>
<evidence type="ECO:0000313" key="3">
    <source>
        <dbReference type="EMBL" id="KAF2487990.1"/>
    </source>
</evidence>
<evidence type="ECO:0000313" key="4">
    <source>
        <dbReference type="Proteomes" id="UP000799767"/>
    </source>
</evidence>
<gene>
    <name evidence="3" type="ORF">BDY17DRAFT_314772</name>
</gene>
<protein>
    <recommendedName>
        <fullName evidence="2">T6SS Phospholipase effector Tle1-like catalytic domain-containing protein</fullName>
    </recommendedName>
</protein>
<evidence type="ECO:0000259" key="2">
    <source>
        <dbReference type="Pfam" id="PF09994"/>
    </source>
</evidence>
<dbReference type="SUPFAM" id="SSF53474">
    <property type="entry name" value="alpha/beta-Hydrolases"/>
    <property type="match status" value="1"/>
</dbReference>
<dbReference type="InterPro" id="IPR018712">
    <property type="entry name" value="Tle1-like_cat"/>
</dbReference>
<name>A0A6A6Q6H9_9PEZI</name>
<feature type="region of interest" description="Disordered" evidence="1">
    <location>
        <begin position="1"/>
        <end position="20"/>
    </location>
</feature>
<organism evidence="3 4">
    <name type="scientific">Neohortaea acidophila</name>
    <dbReference type="NCBI Taxonomy" id="245834"/>
    <lineage>
        <taxon>Eukaryota</taxon>
        <taxon>Fungi</taxon>
        <taxon>Dikarya</taxon>
        <taxon>Ascomycota</taxon>
        <taxon>Pezizomycotina</taxon>
        <taxon>Dothideomycetes</taxon>
        <taxon>Dothideomycetidae</taxon>
        <taxon>Mycosphaerellales</taxon>
        <taxon>Teratosphaeriaceae</taxon>
        <taxon>Neohortaea</taxon>
    </lineage>
</organism>
<accession>A0A6A6Q6H9</accession>
<feature type="compositionally biased region" description="Polar residues" evidence="1">
    <location>
        <begin position="1"/>
        <end position="13"/>
    </location>
</feature>
<dbReference type="Proteomes" id="UP000799767">
    <property type="component" value="Unassembled WGS sequence"/>
</dbReference>
<dbReference type="OrthoDB" id="3057168at2759"/>
<dbReference type="InterPro" id="IPR029058">
    <property type="entry name" value="AB_hydrolase_fold"/>
</dbReference>
<feature type="domain" description="T6SS Phospholipase effector Tle1-like catalytic" evidence="2">
    <location>
        <begin position="21"/>
        <end position="304"/>
    </location>
</feature>
<evidence type="ECO:0000256" key="1">
    <source>
        <dbReference type="SAM" id="MobiDB-lite"/>
    </source>
</evidence>
<proteinExistence type="predicted"/>
<dbReference type="AlphaFoldDB" id="A0A6A6Q6H9"/>
<dbReference type="GeneID" id="54476854"/>
<keyword evidence="4" id="KW-1185">Reference proteome</keyword>
<reference evidence="3" key="1">
    <citation type="journal article" date="2020" name="Stud. Mycol.">
        <title>101 Dothideomycetes genomes: a test case for predicting lifestyles and emergence of pathogens.</title>
        <authorList>
            <person name="Haridas S."/>
            <person name="Albert R."/>
            <person name="Binder M."/>
            <person name="Bloem J."/>
            <person name="Labutti K."/>
            <person name="Salamov A."/>
            <person name="Andreopoulos B."/>
            <person name="Baker S."/>
            <person name="Barry K."/>
            <person name="Bills G."/>
            <person name="Bluhm B."/>
            <person name="Cannon C."/>
            <person name="Castanera R."/>
            <person name="Culley D."/>
            <person name="Daum C."/>
            <person name="Ezra D."/>
            <person name="Gonzalez J."/>
            <person name="Henrissat B."/>
            <person name="Kuo A."/>
            <person name="Liang C."/>
            <person name="Lipzen A."/>
            <person name="Lutzoni F."/>
            <person name="Magnuson J."/>
            <person name="Mondo S."/>
            <person name="Nolan M."/>
            <person name="Ohm R."/>
            <person name="Pangilinan J."/>
            <person name="Park H.-J."/>
            <person name="Ramirez L."/>
            <person name="Alfaro M."/>
            <person name="Sun H."/>
            <person name="Tritt A."/>
            <person name="Yoshinaga Y."/>
            <person name="Zwiers L.-H."/>
            <person name="Turgeon B."/>
            <person name="Goodwin S."/>
            <person name="Spatafora J."/>
            <person name="Crous P."/>
            <person name="Grigoriev I."/>
        </authorList>
    </citation>
    <scope>NUCLEOTIDE SEQUENCE</scope>
    <source>
        <strain evidence="3">CBS 113389</strain>
    </source>
</reference>